<keyword evidence="2" id="KW-1185">Reference proteome</keyword>
<reference evidence="1" key="1">
    <citation type="submission" date="2020-08" db="EMBL/GenBank/DDBJ databases">
        <title>Genome public.</title>
        <authorList>
            <person name="Liu C."/>
            <person name="Sun Q."/>
        </authorList>
    </citation>
    <scope>NUCLEOTIDE SEQUENCE</scope>
    <source>
        <strain evidence="1">NSJ-12</strain>
    </source>
</reference>
<accession>A0A926IF97</accession>
<comment type="caution">
    <text evidence="1">The sequence shown here is derived from an EMBL/GenBank/DDBJ whole genome shotgun (WGS) entry which is preliminary data.</text>
</comment>
<dbReference type="Proteomes" id="UP000655830">
    <property type="component" value="Unassembled WGS sequence"/>
</dbReference>
<protein>
    <submittedName>
        <fullName evidence="1">Flagellin lysine-N-methylase</fullName>
        <ecNumber evidence="1">2.1.1.-</ecNumber>
    </submittedName>
</protein>
<keyword evidence="1" id="KW-0808">Transferase</keyword>
<name>A0A926IF97_9FIRM</name>
<dbReference type="AlphaFoldDB" id="A0A926IF97"/>
<dbReference type="GO" id="GO:0032259">
    <property type="term" value="P:methylation"/>
    <property type="evidence" value="ECO:0007669"/>
    <property type="project" value="UniProtKB-KW"/>
</dbReference>
<dbReference type="NCBIfam" id="NF038110">
    <property type="entry name" value="Lys_methyl_FliB"/>
    <property type="match status" value="1"/>
</dbReference>
<evidence type="ECO:0000313" key="1">
    <source>
        <dbReference type="EMBL" id="MBC8580643.1"/>
    </source>
</evidence>
<keyword evidence="1" id="KW-0282">Flagellum</keyword>
<dbReference type="EMBL" id="JACRSY010000024">
    <property type="protein sequence ID" value="MBC8580643.1"/>
    <property type="molecule type" value="Genomic_DNA"/>
</dbReference>
<proteinExistence type="predicted"/>
<gene>
    <name evidence="1" type="primary">fliB</name>
    <name evidence="1" type="ORF">H8718_14055</name>
</gene>
<dbReference type="EC" id="2.1.1.-" evidence="1"/>
<keyword evidence="1" id="KW-0966">Cell projection</keyword>
<organism evidence="1 2">
    <name type="scientific">Zhenhengia yiwuensis</name>
    <dbReference type="NCBI Taxonomy" id="2763666"/>
    <lineage>
        <taxon>Bacteria</taxon>
        <taxon>Bacillati</taxon>
        <taxon>Bacillota</taxon>
        <taxon>Clostridia</taxon>
        <taxon>Lachnospirales</taxon>
        <taxon>Lachnospiraceae</taxon>
        <taxon>Zhenhengia</taxon>
    </lineage>
</organism>
<keyword evidence="1" id="KW-0489">Methyltransferase</keyword>
<dbReference type="RefSeq" id="WP_249333367.1">
    <property type="nucleotide sequence ID" value="NZ_JACRSY010000024.1"/>
</dbReference>
<dbReference type="GO" id="GO:0008168">
    <property type="term" value="F:methyltransferase activity"/>
    <property type="evidence" value="ECO:0007669"/>
    <property type="project" value="UniProtKB-KW"/>
</dbReference>
<sequence length="387" mass="45093">MSDNIKVNYYDTFKCIAGDCPLTCCQEWRIGVDDHTLQKWQGVNLKANNQDGENKLGIHLCSHVKSDESGHVITLNKEKKCPFLNQDKLCRLVTELGEDYLSETCTTFPRQINTFENRVEYSLDTGCPAVVDLLNQNLNTIHFVKEGAKNPDLLYNVREMILTLIQDENYTLTERMMIIFYALLELFEQDEITAKQVHQYTDGGHIQPLVQAIRKMRFNRLDSFWEGNELFLDVVHNYRKQKLYVDYLEPISVTAEGLEAVYTEQVILEKAKNFERALQPYEDLLKNYLISEIFGNCLMPEMELEDVVVGFQWITLEYAVLKQALFLKWLMNGEGEIDYIMVRDYISVISRVTGYEQSDIREYLENSFEEVIWEWGYLALVIGNGKL</sequence>
<keyword evidence="1" id="KW-0969">Cilium</keyword>
<evidence type="ECO:0000313" key="2">
    <source>
        <dbReference type="Proteomes" id="UP000655830"/>
    </source>
</evidence>